<dbReference type="InterPro" id="IPR051319">
    <property type="entry name" value="Oligoribo/pAp-PDE_c-di-AMP_PDE"/>
</dbReference>
<evidence type="ECO:0000313" key="4">
    <source>
        <dbReference type="Proteomes" id="UP000018550"/>
    </source>
</evidence>
<evidence type="ECO:0000313" key="3">
    <source>
        <dbReference type="EMBL" id="AHB36043.1"/>
    </source>
</evidence>
<dbReference type="GO" id="GO:0003676">
    <property type="term" value="F:nucleic acid binding"/>
    <property type="evidence" value="ECO:0007669"/>
    <property type="project" value="InterPro"/>
</dbReference>
<dbReference type="Gene3D" id="3.10.310.30">
    <property type="match status" value="1"/>
</dbReference>
<proteinExistence type="predicted"/>
<dbReference type="Pfam" id="PF02272">
    <property type="entry name" value="DHHA1"/>
    <property type="match status" value="1"/>
</dbReference>
<name>V5RHX2_SPIAP</name>
<dbReference type="HOGENOM" id="CLU_039720_1_0_14"/>
<dbReference type="Proteomes" id="UP000018550">
    <property type="component" value="Chromosome"/>
</dbReference>
<organism evidence="3 4">
    <name type="scientific">Spiroplasma apis B31</name>
    <dbReference type="NCBI Taxonomy" id="1276258"/>
    <lineage>
        <taxon>Bacteria</taxon>
        <taxon>Bacillati</taxon>
        <taxon>Mycoplasmatota</taxon>
        <taxon>Mollicutes</taxon>
        <taxon>Entomoplasmatales</taxon>
        <taxon>Spiroplasmataceae</taxon>
        <taxon>Spiroplasma</taxon>
    </lineage>
</organism>
<feature type="domain" description="DDH" evidence="1">
    <location>
        <begin position="13"/>
        <end position="134"/>
    </location>
</feature>
<dbReference type="SUPFAM" id="SSF64182">
    <property type="entry name" value="DHH phosphoesterases"/>
    <property type="match status" value="1"/>
</dbReference>
<dbReference type="PATRIC" id="fig|1276258.3.peg.191"/>
<evidence type="ECO:0000259" key="1">
    <source>
        <dbReference type="Pfam" id="PF01368"/>
    </source>
</evidence>
<keyword evidence="4" id="KW-1185">Reference proteome</keyword>
<feature type="domain" description="DHHA1" evidence="2">
    <location>
        <begin position="238"/>
        <end position="310"/>
    </location>
</feature>
<accession>V5RHX2</accession>
<dbReference type="AlphaFoldDB" id="V5RHX2"/>
<dbReference type="RefSeq" id="WP_023788977.1">
    <property type="nucleotide sequence ID" value="NC_022998.1"/>
</dbReference>
<dbReference type="PANTHER" id="PTHR47618:SF1">
    <property type="entry name" value="BIFUNCTIONAL OLIGORIBONUCLEASE AND PAP PHOSPHATASE NRNA"/>
    <property type="match status" value="1"/>
</dbReference>
<dbReference type="STRING" id="1276258.SAPIS_v1c01970"/>
<dbReference type="EMBL" id="CP006682">
    <property type="protein sequence ID" value="AHB36043.1"/>
    <property type="molecule type" value="Genomic_DNA"/>
</dbReference>
<dbReference type="InterPro" id="IPR003156">
    <property type="entry name" value="DHHA1_dom"/>
</dbReference>
<evidence type="ECO:0000259" key="2">
    <source>
        <dbReference type="Pfam" id="PF02272"/>
    </source>
</evidence>
<gene>
    <name evidence="3" type="ORF">SAPIS_v1c01970</name>
</gene>
<dbReference type="InterPro" id="IPR001667">
    <property type="entry name" value="DDH_dom"/>
</dbReference>
<protein>
    <submittedName>
        <fullName evidence="3">Phosphoesterase RecJ domain-containing protein</fullName>
    </submittedName>
</protein>
<dbReference type="KEGG" id="sapi:SAPIS_v1c01970"/>
<dbReference type="InterPro" id="IPR038763">
    <property type="entry name" value="DHH_sf"/>
</dbReference>
<dbReference type="Gene3D" id="3.90.1640.10">
    <property type="entry name" value="inorganic pyrophosphatase (n-terminal core)"/>
    <property type="match status" value="1"/>
</dbReference>
<reference evidence="3 4" key="1">
    <citation type="journal article" date="2014" name="Genome Announc.">
        <title>Complete Genome Sequence of Spiroplasma apis B31T (ATCC 33834), a Bacterium Associated with May Disease of Honeybees (Apis mellifera).</title>
        <authorList>
            <person name="Ku C."/>
            <person name="Lo W.S."/>
            <person name="Chen L.L."/>
            <person name="Kuo C.H."/>
        </authorList>
    </citation>
    <scope>NUCLEOTIDE SEQUENCE [LARGE SCALE GENOMIC DNA]</scope>
    <source>
        <strain evidence="3">B31</strain>
    </source>
</reference>
<dbReference type="Pfam" id="PF01368">
    <property type="entry name" value="DHH"/>
    <property type="match status" value="1"/>
</dbReference>
<sequence>MDTLIKEIESHNKIILLRHIFPDYDAIGSQMALYSFIKDNFKDKKVLLGGNLPNEYRTIGRVDKLQEQDFDKALVIITDTATLNRIDIPNLDFLHSASVVFKIDHHVNVDKYGTFEIVDDTYPATCELLTKLFDSSSLLFSESTAYYLFHGLVTDTDRFMYRSVSSRTFDMASILLSKGINFKKVYENIYSLPVNYMKLKGYILSNFCLTKSGIAYSVITSDILKKFEVSEPHLVSLWVNLLGEVKNVKIWIFFVENIDNCRVEFRSNKISVREIANHFGGGGHETASGAKLDTIADYEKVVNFCEKFIK</sequence>
<dbReference type="PANTHER" id="PTHR47618">
    <property type="entry name" value="BIFUNCTIONAL OLIGORIBONUCLEASE AND PAP PHOSPHATASE NRNA"/>
    <property type="match status" value="1"/>
</dbReference>
<dbReference type="eggNOG" id="COG0618">
    <property type="taxonomic scope" value="Bacteria"/>
</dbReference>